<evidence type="ECO:0000256" key="9">
    <source>
        <dbReference type="SAM" id="Phobius"/>
    </source>
</evidence>
<dbReference type="PANTHER" id="PTHR30561">
    <property type="entry name" value="SMR FAMILY PROTON-DEPENDENT DRUG EFFLUX TRANSPORTER SUGE"/>
    <property type="match status" value="1"/>
</dbReference>
<dbReference type="EMBL" id="BMGJ01000014">
    <property type="protein sequence ID" value="GGD73073.1"/>
    <property type="molecule type" value="Genomic_DNA"/>
</dbReference>
<dbReference type="SUPFAM" id="SSF103481">
    <property type="entry name" value="Multidrug resistance efflux transporter EmrE"/>
    <property type="match status" value="1"/>
</dbReference>
<evidence type="ECO:0000256" key="7">
    <source>
        <dbReference type="ARBA" id="ARBA00038032"/>
    </source>
</evidence>
<evidence type="ECO:0000256" key="2">
    <source>
        <dbReference type="ARBA" id="ARBA00022448"/>
    </source>
</evidence>
<protein>
    <submittedName>
        <fullName evidence="10">Multidrug transporter</fullName>
    </submittedName>
</protein>
<keyword evidence="6 9" id="KW-0472">Membrane</keyword>
<evidence type="ECO:0000313" key="11">
    <source>
        <dbReference type="Proteomes" id="UP000614272"/>
    </source>
</evidence>
<dbReference type="InterPro" id="IPR000390">
    <property type="entry name" value="Small_drug/metabolite_transptr"/>
</dbReference>
<organism evidence="10 11">
    <name type="scientific">Lacimicrobium alkaliphilum</name>
    <dbReference type="NCBI Taxonomy" id="1526571"/>
    <lineage>
        <taxon>Bacteria</taxon>
        <taxon>Pseudomonadati</taxon>
        <taxon>Pseudomonadota</taxon>
        <taxon>Gammaproteobacteria</taxon>
        <taxon>Alteromonadales</taxon>
        <taxon>Alteromonadaceae</taxon>
        <taxon>Lacimicrobium</taxon>
    </lineage>
</organism>
<keyword evidence="4 8" id="KW-0812">Transmembrane</keyword>
<keyword evidence="3" id="KW-1003">Cell membrane</keyword>
<feature type="transmembrane region" description="Helical" evidence="9">
    <location>
        <begin position="68"/>
        <end position="89"/>
    </location>
</feature>
<comment type="similarity">
    <text evidence="7 8">Belongs to the drug/metabolite transporter (DMT) superfamily. Small multidrug resistance (SMR) (TC 2.A.7.1) family.</text>
</comment>
<evidence type="ECO:0000256" key="1">
    <source>
        <dbReference type="ARBA" id="ARBA00004651"/>
    </source>
</evidence>
<evidence type="ECO:0000256" key="4">
    <source>
        <dbReference type="ARBA" id="ARBA00022692"/>
    </source>
</evidence>
<comment type="caution">
    <text evidence="10">The sequence shown here is derived from an EMBL/GenBank/DDBJ whole genome shotgun (WGS) entry which is preliminary data.</text>
</comment>
<dbReference type="Pfam" id="PF00893">
    <property type="entry name" value="Multi_Drug_Res"/>
    <property type="match status" value="1"/>
</dbReference>
<evidence type="ECO:0000256" key="5">
    <source>
        <dbReference type="ARBA" id="ARBA00022989"/>
    </source>
</evidence>
<proteinExistence type="inferred from homology"/>
<evidence type="ECO:0000256" key="8">
    <source>
        <dbReference type="RuleBase" id="RU003942"/>
    </source>
</evidence>
<dbReference type="Proteomes" id="UP000614272">
    <property type="component" value="Unassembled WGS sequence"/>
</dbReference>
<keyword evidence="11" id="KW-1185">Reference proteome</keyword>
<dbReference type="Gene3D" id="1.10.3730.20">
    <property type="match status" value="1"/>
</dbReference>
<name>A0ABQ1RMB9_9ALTE</name>
<feature type="transmembrane region" description="Helical" evidence="9">
    <location>
        <begin position="95"/>
        <end position="114"/>
    </location>
</feature>
<feature type="transmembrane region" description="Helical" evidence="9">
    <location>
        <begin position="40"/>
        <end position="61"/>
    </location>
</feature>
<dbReference type="InterPro" id="IPR037185">
    <property type="entry name" value="EmrE-like"/>
</dbReference>
<sequence length="120" mass="12852">MSLETCSGGYVKNWLFLGAAIVAEVVATSGLKATDGFTKFWPSLLVVLGYVMAFYFLSLTLKTIPVGIAYAIWAGLGIVLITLTSWVIYGQKLDLASMLGMVLIVSGVVIINLFSNVSTH</sequence>
<keyword evidence="5 9" id="KW-1133">Transmembrane helix</keyword>
<evidence type="ECO:0000256" key="3">
    <source>
        <dbReference type="ARBA" id="ARBA00022475"/>
    </source>
</evidence>
<comment type="subcellular location">
    <subcellularLocation>
        <location evidence="1 8">Cell membrane</location>
        <topology evidence="1 8">Multi-pass membrane protein</topology>
    </subcellularLocation>
</comment>
<dbReference type="InterPro" id="IPR045324">
    <property type="entry name" value="Small_multidrug_res"/>
</dbReference>
<evidence type="ECO:0000313" key="10">
    <source>
        <dbReference type="EMBL" id="GGD73073.1"/>
    </source>
</evidence>
<evidence type="ECO:0000256" key="6">
    <source>
        <dbReference type="ARBA" id="ARBA00023136"/>
    </source>
</evidence>
<gene>
    <name evidence="10" type="primary">emrE</name>
    <name evidence="10" type="ORF">GCM10011357_30180</name>
</gene>
<keyword evidence="2" id="KW-0813">Transport</keyword>
<accession>A0ABQ1RMB9</accession>
<reference evidence="11" key="1">
    <citation type="journal article" date="2019" name="Int. J. Syst. Evol. Microbiol.">
        <title>The Global Catalogue of Microorganisms (GCM) 10K type strain sequencing project: providing services to taxonomists for standard genome sequencing and annotation.</title>
        <authorList>
            <consortium name="The Broad Institute Genomics Platform"/>
            <consortium name="The Broad Institute Genome Sequencing Center for Infectious Disease"/>
            <person name="Wu L."/>
            <person name="Ma J."/>
        </authorList>
    </citation>
    <scope>NUCLEOTIDE SEQUENCE [LARGE SCALE GENOMIC DNA]</scope>
    <source>
        <strain evidence="11">CGMCC 1.12923</strain>
    </source>
</reference>
<dbReference type="PANTHER" id="PTHR30561:SF1">
    <property type="entry name" value="MULTIDRUG TRANSPORTER EMRE"/>
    <property type="match status" value="1"/>
</dbReference>